<dbReference type="Proteomes" id="UP001516400">
    <property type="component" value="Unassembled WGS sequence"/>
</dbReference>
<protein>
    <submittedName>
        <fullName evidence="2">Uncharacterized protein</fullName>
    </submittedName>
</protein>
<proteinExistence type="predicted"/>
<keyword evidence="3" id="KW-1185">Reference proteome</keyword>
<evidence type="ECO:0000313" key="2">
    <source>
        <dbReference type="EMBL" id="KAL3271710.1"/>
    </source>
</evidence>
<dbReference type="SUPFAM" id="SSF53850">
    <property type="entry name" value="Periplasmic binding protein-like II"/>
    <property type="match status" value="1"/>
</dbReference>
<evidence type="ECO:0000256" key="1">
    <source>
        <dbReference type="SAM" id="Phobius"/>
    </source>
</evidence>
<name>A0ABD2MZ17_9CUCU</name>
<keyword evidence="1" id="KW-0472">Membrane</keyword>
<gene>
    <name evidence="2" type="ORF">HHI36_022182</name>
</gene>
<feature type="transmembrane region" description="Helical" evidence="1">
    <location>
        <begin position="220"/>
        <end position="242"/>
    </location>
</feature>
<organism evidence="2 3">
    <name type="scientific">Cryptolaemus montrouzieri</name>
    <dbReference type="NCBI Taxonomy" id="559131"/>
    <lineage>
        <taxon>Eukaryota</taxon>
        <taxon>Metazoa</taxon>
        <taxon>Ecdysozoa</taxon>
        <taxon>Arthropoda</taxon>
        <taxon>Hexapoda</taxon>
        <taxon>Insecta</taxon>
        <taxon>Pterygota</taxon>
        <taxon>Neoptera</taxon>
        <taxon>Endopterygota</taxon>
        <taxon>Coleoptera</taxon>
        <taxon>Polyphaga</taxon>
        <taxon>Cucujiformia</taxon>
        <taxon>Coccinelloidea</taxon>
        <taxon>Coccinellidae</taxon>
        <taxon>Scymninae</taxon>
        <taxon>Scymnini</taxon>
        <taxon>Cryptolaemus</taxon>
    </lineage>
</organism>
<keyword evidence="1" id="KW-1133">Transmembrane helix</keyword>
<dbReference type="AlphaFoldDB" id="A0ABD2MZ17"/>
<accession>A0ABD2MZ17</accession>
<evidence type="ECO:0000313" key="3">
    <source>
        <dbReference type="Proteomes" id="UP001516400"/>
    </source>
</evidence>
<reference evidence="2 3" key="1">
    <citation type="journal article" date="2021" name="BMC Biol.">
        <title>Horizontally acquired antibacterial genes associated with adaptive radiation of ladybird beetles.</title>
        <authorList>
            <person name="Li H.S."/>
            <person name="Tang X.F."/>
            <person name="Huang Y.H."/>
            <person name="Xu Z.Y."/>
            <person name="Chen M.L."/>
            <person name="Du X.Y."/>
            <person name="Qiu B.Y."/>
            <person name="Chen P.T."/>
            <person name="Zhang W."/>
            <person name="Slipinski A."/>
            <person name="Escalona H.E."/>
            <person name="Waterhouse R.M."/>
            <person name="Zwick A."/>
            <person name="Pang H."/>
        </authorList>
    </citation>
    <scope>NUCLEOTIDE SEQUENCE [LARGE SCALE GENOMIC DNA]</scope>
    <source>
        <strain evidence="2">SYSU2018</strain>
    </source>
</reference>
<comment type="caution">
    <text evidence="2">The sequence shown here is derived from an EMBL/GenBank/DDBJ whole genome shotgun (WGS) entry which is preliminary data.</text>
</comment>
<feature type="transmembrane region" description="Helical" evidence="1">
    <location>
        <begin position="12"/>
        <end position="32"/>
    </location>
</feature>
<sequence>MEELILFGKIKIGSLLMVPRFVFILFLGQSFTFNARTLNRQIQIVFIIFLSYMMNLLFNTRLTYLLNGLNREHKIVSLEECVDHGLIIGCPRGTAVYFNDTPKMAAYLEDHFFNCDTTYACMERVAFKRDMVTCNSIRRLHYKNIIDGDTGQSLVEKLYPPLYRRLLVMYFRKGHPVFSVFNVNLNRLIQSGITEKIMKKYEKFVEIIEPPLSEAVSLKLAHIVAPLFIWIVGNVISILSFFMEKQITHAEKFTK</sequence>
<dbReference type="EMBL" id="JABFTP020000042">
    <property type="protein sequence ID" value="KAL3271710.1"/>
    <property type="molecule type" value="Genomic_DNA"/>
</dbReference>
<feature type="transmembrane region" description="Helical" evidence="1">
    <location>
        <begin position="44"/>
        <end position="64"/>
    </location>
</feature>
<keyword evidence="1" id="KW-0812">Transmembrane</keyword>